<dbReference type="EC" id="2.3.1.39" evidence="4"/>
<sequence length="307" mass="34001">MGNLAVIFAGQGSQYEGMGSKLYDRYPEIRGIYDRLGRELTDMSFRGSIDDISKTNNLQPIMIAFQLAVLKLIRTHKPDLLKGLMSTCGLSLGEYSALALSEIIDEGDALRLVAVRGALMGEASENRNSKMLAILKMTEDEVREVLQGNPKFEEKVYIANINSSRQIIVSGEGDAIDELKDFLKANRKLAKPLTVSGAFHTPFMESARVGFMKTLEGTSFRVPEISYYPNVTGEKYDGTPMVHVLSEQIVSPVLLYKTFKNMVDDGVTRFLEIGPGGVLSTILEREFEGLEVSTIKNDDDLIELLEA</sequence>
<evidence type="ECO:0000313" key="7">
    <source>
        <dbReference type="EMBL" id="AVM47526.1"/>
    </source>
</evidence>
<feature type="domain" description="Malonyl-CoA:ACP transacylase (MAT)" evidence="6">
    <location>
        <begin position="7"/>
        <end position="299"/>
    </location>
</feature>
<dbReference type="Pfam" id="PF00698">
    <property type="entry name" value="Acyl_transf_1"/>
    <property type="match status" value="1"/>
</dbReference>
<dbReference type="Proteomes" id="UP000237883">
    <property type="component" value="Chromosome"/>
</dbReference>
<dbReference type="InterPro" id="IPR014043">
    <property type="entry name" value="Acyl_transferase_dom"/>
</dbReference>
<evidence type="ECO:0000313" key="8">
    <source>
        <dbReference type="Proteomes" id="UP000237883"/>
    </source>
</evidence>
<proteinExistence type="inferred from homology"/>
<dbReference type="SUPFAM" id="SSF55048">
    <property type="entry name" value="Probable ACP-binding domain of malonyl-CoA ACP transacylase"/>
    <property type="match status" value="1"/>
</dbReference>
<dbReference type="Gene3D" id="3.40.366.10">
    <property type="entry name" value="Malonyl-Coenzyme A Acyl Carrier Protein, domain 2"/>
    <property type="match status" value="1"/>
</dbReference>
<evidence type="ECO:0000256" key="4">
    <source>
        <dbReference type="PIRNR" id="PIRNR000446"/>
    </source>
</evidence>
<dbReference type="SUPFAM" id="SSF52151">
    <property type="entry name" value="FabD/lysophospholipase-like"/>
    <property type="match status" value="1"/>
</dbReference>
<dbReference type="AlphaFoldDB" id="A0A2S0L2K9"/>
<dbReference type="PANTHER" id="PTHR42681">
    <property type="entry name" value="MALONYL-COA-ACYL CARRIER PROTEIN TRANSACYLASE, MITOCHONDRIAL"/>
    <property type="match status" value="1"/>
</dbReference>
<dbReference type="InterPro" id="IPR050858">
    <property type="entry name" value="Mal-CoA-ACP_Trans/PKS_FabD"/>
</dbReference>
<dbReference type="InterPro" id="IPR016035">
    <property type="entry name" value="Acyl_Trfase/lysoPLipase"/>
</dbReference>
<dbReference type="InterPro" id="IPR001227">
    <property type="entry name" value="Ac_transferase_dom_sf"/>
</dbReference>
<reference evidence="8" key="1">
    <citation type="submission" date="2018-02" db="EMBL/GenBank/DDBJ databases">
        <authorList>
            <person name="Holder M.E."/>
            <person name="Ajami N.J."/>
            <person name="Petrosino J.F."/>
        </authorList>
    </citation>
    <scope>NUCLEOTIDE SEQUENCE [LARGE SCALE GENOMIC DNA]</scope>
    <source>
        <strain evidence="8">CCUG 47132</strain>
    </source>
</reference>
<evidence type="ECO:0000259" key="6">
    <source>
        <dbReference type="SMART" id="SM00827"/>
    </source>
</evidence>
<dbReference type="RefSeq" id="WP_106056385.1">
    <property type="nucleotide sequence ID" value="NZ_CAURSC010000001.1"/>
</dbReference>
<dbReference type="PIRSF" id="PIRSF000446">
    <property type="entry name" value="Mct"/>
    <property type="match status" value="1"/>
</dbReference>
<dbReference type="GO" id="GO:0006633">
    <property type="term" value="P:fatty acid biosynthetic process"/>
    <property type="evidence" value="ECO:0007669"/>
    <property type="project" value="TreeGrafter"/>
</dbReference>
<feature type="active site" evidence="5">
    <location>
        <position position="200"/>
    </location>
</feature>
<dbReference type="GO" id="GO:0004314">
    <property type="term" value="F:[acyl-carrier-protein] S-malonyltransferase activity"/>
    <property type="evidence" value="ECO:0007669"/>
    <property type="project" value="UniProtKB-EC"/>
</dbReference>
<feature type="active site" evidence="5">
    <location>
        <position position="91"/>
    </location>
</feature>
<evidence type="ECO:0000256" key="2">
    <source>
        <dbReference type="ARBA" id="ARBA00023315"/>
    </source>
</evidence>
<comment type="similarity">
    <text evidence="4">Belongs to the fabD family.</text>
</comment>
<keyword evidence="1 4" id="KW-0808">Transferase</keyword>
<evidence type="ECO:0000256" key="3">
    <source>
        <dbReference type="ARBA" id="ARBA00048462"/>
    </source>
</evidence>
<evidence type="ECO:0000256" key="5">
    <source>
        <dbReference type="PIRSR" id="PIRSR000446-1"/>
    </source>
</evidence>
<evidence type="ECO:0000256" key="1">
    <source>
        <dbReference type="ARBA" id="ARBA00022679"/>
    </source>
</evidence>
<gene>
    <name evidence="7" type="ORF">C5Q96_01045</name>
</gene>
<name>A0A2S0L2K9_9FIRM</name>
<keyword evidence="2 4" id="KW-0012">Acyltransferase</keyword>
<accession>A0A2S0L2K9</accession>
<dbReference type="OrthoDB" id="9805460at2"/>
<dbReference type="InterPro" id="IPR016036">
    <property type="entry name" value="Malonyl_transacylase_ACP-bd"/>
</dbReference>
<dbReference type="GeneID" id="78390836"/>
<dbReference type="Gene3D" id="3.30.70.250">
    <property type="entry name" value="Malonyl-CoA ACP transacylase, ACP-binding"/>
    <property type="match status" value="1"/>
</dbReference>
<dbReference type="InterPro" id="IPR024925">
    <property type="entry name" value="Malonyl_CoA-ACP_transAc"/>
</dbReference>
<comment type="catalytic activity">
    <reaction evidence="3 4">
        <text>holo-[ACP] + malonyl-CoA = malonyl-[ACP] + CoA</text>
        <dbReference type="Rhea" id="RHEA:41792"/>
        <dbReference type="Rhea" id="RHEA-COMP:9623"/>
        <dbReference type="Rhea" id="RHEA-COMP:9685"/>
        <dbReference type="ChEBI" id="CHEBI:57287"/>
        <dbReference type="ChEBI" id="CHEBI:57384"/>
        <dbReference type="ChEBI" id="CHEBI:64479"/>
        <dbReference type="ChEBI" id="CHEBI:78449"/>
        <dbReference type="EC" id="2.3.1.39"/>
    </reaction>
</comment>
<organism evidence="7 8">
    <name type="scientific">Mogibacterium diversum</name>
    <dbReference type="NCBI Taxonomy" id="114527"/>
    <lineage>
        <taxon>Bacteria</taxon>
        <taxon>Bacillati</taxon>
        <taxon>Bacillota</taxon>
        <taxon>Clostridia</taxon>
        <taxon>Peptostreptococcales</taxon>
        <taxon>Anaerovoracaceae</taxon>
        <taxon>Mogibacterium</taxon>
    </lineage>
</organism>
<dbReference type="KEGG" id="mdv:C5Q96_01045"/>
<dbReference type="PANTHER" id="PTHR42681:SF1">
    <property type="entry name" value="MALONYL-COA-ACYL CARRIER PROTEIN TRANSACYLASE, MITOCHONDRIAL"/>
    <property type="match status" value="1"/>
</dbReference>
<keyword evidence="8" id="KW-1185">Reference proteome</keyword>
<dbReference type="EMBL" id="CP027228">
    <property type="protein sequence ID" value="AVM47526.1"/>
    <property type="molecule type" value="Genomic_DNA"/>
</dbReference>
<protein>
    <recommendedName>
        <fullName evidence="4">Malonyl CoA-acyl carrier protein transacylase</fullName>
        <ecNumber evidence="4">2.3.1.39</ecNumber>
    </recommendedName>
</protein>
<dbReference type="SMART" id="SM00827">
    <property type="entry name" value="PKS_AT"/>
    <property type="match status" value="1"/>
</dbReference>